<dbReference type="RefSeq" id="WP_121011378.1">
    <property type="nucleotide sequence ID" value="NZ_RCCJ01000001.1"/>
</dbReference>
<dbReference type="InterPro" id="IPR000683">
    <property type="entry name" value="Gfo/Idh/MocA-like_OxRdtase_N"/>
</dbReference>
<gene>
    <name evidence="2" type="ORF">BCF55_1192</name>
</gene>
<sequence length="260" mass="30385">MHVLLIGLGNMGMKYLAKLEELQELPVLCDVDPYKNIERYPFYCHFGEVKEEIKRVIVAVNPEQHVAIAREFLSRDIPVLLEKPPARKSSEFREIAENKNLEISEIELYSYPVKNFPRGVEVREILVERLNKGRGYINPLWDLAWHDMYILQYLFGELKLEDFKEGKVWELTGTAGGIPFRIRVAWEYEGNVVRRWVLKTSKGDILMDLLKEEIAYDGKVLRKNQGDKLREMVEDFLKGMRREGSAERALKNLELLESLT</sequence>
<proteinExistence type="predicted"/>
<dbReference type="InterPro" id="IPR036291">
    <property type="entry name" value="NAD(P)-bd_dom_sf"/>
</dbReference>
<keyword evidence="3" id="KW-1185">Reference proteome</keyword>
<accession>A0A497XRJ9</accession>
<comment type="caution">
    <text evidence="2">The sequence shown here is derived from an EMBL/GenBank/DDBJ whole genome shotgun (WGS) entry which is preliminary data.</text>
</comment>
<dbReference type="Proteomes" id="UP000267841">
    <property type="component" value="Unassembled WGS sequence"/>
</dbReference>
<dbReference type="Gene3D" id="3.40.50.720">
    <property type="entry name" value="NAD(P)-binding Rossmann-like Domain"/>
    <property type="match status" value="1"/>
</dbReference>
<dbReference type="OrthoDB" id="9815825at2"/>
<reference evidence="2 3" key="1">
    <citation type="submission" date="2018-10" db="EMBL/GenBank/DDBJ databases">
        <title>Genomic Encyclopedia of Archaeal and Bacterial Type Strains, Phase II (KMG-II): from individual species to whole genera.</title>
        <authorList>
            <person name="Goeker M."/>
        </authorList>
    </citation>
    <scope>NUCLEOTIDE SEQUENCE [LARGE SCALE GENOMIC DNA]</scope>
    <source>
        <strain evidence="2 3">DSM 16510</strain>
    </source>
</reference>
<evidence type="ECO:0000313" key="3">
    <source>
        <dbReference type="Proteomes" id="UP000267841"/>
    </source>
</evidence>
<dbReference type="SUPFAM" id="SSF51735">
    <property type="entry name" value="NAD(P)-binding Rossmann-fold domains"/>
    <property type="match status" value="1"/>
</dbReference>
<feature type="domain" description="Gfo/Idh/MocA-like oxidoreductase N-terminal" evidence="1">
    <location>
        <begin position="2"/>
        <end position="97"/>
    </location>
</feature>
<evidence type="ECO:0000313" key="2">
    <source>
        <dbReference type="EMBL" id="RLJ70904.1"/>
    </source>
</evidence>
<evidence type="ECO:0000259" key="1">
    <source>
        <dbReference type="Pfam" id="PF01408"/>
    </source>
</evidence>
<dbReference type="EMBL" id="RCCJ01000001">
    <property type="protein sequence ID" value="RLJ70904.1"/>
    <property type="molecule type" value="Genomic_DNA"/>
</dbReference>
<protein>
    <submittedName>
        <fullName evidence="2">Putative dehydrogenase</fullName>
    </submittedName>
</protein>
<dbReference type="AlphaFoldDB" id="A0A497XRJ9"/>
<dbReference type="Pfam" id="PF01408">
    <property type="entry name" value="GFO_IDH_MocA"/>
    <property type="match status" value="1"/>
</dbReference>
<organism evidence="2 3">
    <name type="scientific">Hydrogenivirga caldilitoris</name>
    <dbReference type="NCBI Taxonomy" id="246264"/>
    <lineage>
        <taxon>Bacteria</taxon>
        <taxon>Pseudomonadati</taxon>
        <taxon>Aquificota</taxon>
        <taxon>Aquificia</taxon>
        <taxon>Aquificales</taxon>
        <taxon>Aquificaceae</taxon>
        <taxon>Hydrogenivirga</taxon>
    </lineage>
</organism>
<name>A0A497XRJ9_9AQUI</name>
<dbReference type="Gene3D" id="3.30.360.10">
    <property type="entry name" value="Dihydrodipicolinate Reductase, domain 2"/>
    <property type="match status" value="1"/>
</dbReference>
<dbReference type="GO" id="GO:0000166">
    <property type="term" value="F:nucleotide binding"/>
    <property type="evidence" value="ECO:0007669"/>
    <property type="project" value="InterPro"/>
</dbReference>